<organism evidence="7 8">
    <name type="scientific">candidate division TA06 bacterium</name>
    <dbReference type="NCBI Taxonomy" id="2250710"/>
    <lineage>
        <taxon>Bacteria</taxon>
        <taxon>Bacteria division TA06</taxon>
    </lineage>
</organism>
<keyword evidence="3" id="KW-0489">Methyltransferase</keyword>
<evidence type="ECO:0000256" key="2">
    <source>
        <dbReference type="ARBA" id="ARBA00012534"/>
    </source>
</evidence>
<sequence>MITYDYTGIEKLIERIKSNTGYDFSQYKEKPFKRRVRVILRKYKLISVKDLIQHLDKNKDEYQSLIKTITINVTEFFRNIEVFNQFNALLKTNLKEGYKYKVLSAGCATGEEPYSIAFLFEKLKEKYYIKYKIDAIDIDRDALNKAIKGEYPLEELYSIPEDLREYVKINETSITIKNSIKTNLEFRLENLYEDNYSFGTMYDFIFCRNVFIYFSRDLQIKILNNFYSILNAGGYLILGKVETLSQNFKNKFEMIDLRNRIYRKL</sequence>
<dbReference type="CDD" id="cd02440">
    <property type="entry name" value="AdoMet_MTases"/>
    <property type="match status" value="1"/>
</dbReference>
<name>A0A660SCJ3_UNCT6</name>
<evidence type="ECO:0000256" key="4">
    <source>
        <dbReference type="ARBA" id="ARBA00022679"/>
    </source>
</evidence>
<dbReference type="SUPFAM" id="SSF53335">
    <property type="entry name" value="S-adenosyl-L-methionine-dependent methyltransferases"/>
    <property type="match status" value="1"/>
</dbReference>
<dbReference type="GO" id="GO:0008983">
    <property type="term" value="F:protein-glutamate O-methyltransferase activity"/>
    <property type="evidence" value="ECO:0007669"/>
    <property type="project" value="UniProtKB-EC"/>
</dbReference>
<dbReference type="InterPro" id="IPR022641">
    <property type="entry name" value="CheR_N"/>
</dbReference>
<evidence type="ECO:0000256" key="1">
    <source>
        <dbReference type="ARBA" id="ARBA00001541"/>
    </source>
</evidence>
<dbReference type="InterPro" id="IPR000780">
    <property type="entry name" value="CheR_MeTrfase"/>
</dbReference>
<dbReference type="PANTHER" id="PTHR24422">
    <property type="entry name" value="CHEMOTAXIS PROTEIN METHYLTRANSFERASE"/>
    <property type="match status" value="1"/>
</dbReference>
<comment type="catalytic activity">
    <reaction evidence="1">
        <text>L-glutamyl-[protein] + S-adenosyl-L-methionine = [protein]-L-glutamate 5-O-methyl ester + S-adenosyl-L-homocysteine</text>
        <dbReference type="Rhea" id="RHEA:24452"/>
        <dbReference type="Rhea" id="RHEA-COMP:10208"/>
        <dbReference type="Rhea" id="RHEA-COMP:10311"/>
        <dbReference type="ChEBI" id="CHEBI:29973"/>
        <dbReference type="ChEBI" id="CHEBI:57856"/>
        <dbReference type="ChEBI" id="CHEBI:59789"/>
        <dbReference type="ChEBI" id="CHEBI:82795"/>
        <dbReference type="EC" id="2.1.1.80"/>
    </reaction>
</comment>
<dbReference type="InterPro" id="IPR029063">
    <property type="entry name" value="SAM-dependent_MTases_sf"/>
</dbReference>
<dbReference type="SUPFAM" id="SSF47757">
    <property type="entry name" value="Chemotaxis receptor methyltransferase CheR, N-terminal domain"/>
    <property type="match status" value="1"/>
</dbReference>
<dbReference type="PRINTS" id="PR00996">
    <property type="entry name" value="CHERMTFRASE"/>
</dbReference>
<dbReference type="EMBL" id="QNBC01000007">
    <property type="protein sequence ID" value="RKX67886.1"/>
    <property type="molecule type" value="Genomic_DNA"/>
</dbReference>
<dbReference type="PANTHER" id="PTHR24422:SF10">
    <property type="entry name" value="CHEMOTAXIS PROTEIN METHYLTRANSFERASE 2"/>
    <property type="match status" value="1"/>
</dbReference>
<evidence type="ECO:0000259" key="6">
    <source>
        <dbReference type="PROSITE" id="PS50123"/>
    </source>
</evidence>
<dbReference type="Pfam" id="PF03705">
    <property type="entry name" value="CheR_N"/>
    <property type="match status" value="1"/>
</dbReference>
<keyword evidence="5" id="KW-0949">S-adenosyl-L-methionine</keyword>
<dbReference type="EC" id="2.1.1.80" evidence="2"/>
<evidence type="ECO:0000256" key="3">
    <source>
        <dbReference type="ARBA" id="ARBA00022603"/>
    </source>
</evidence>
<accession>A0A660SCJ3</accession>
<dbReference type="GO" id="GO:0032259">
    <property type="term" value="P:methylation"/>
    <property type="evidence" value="ECO:0007669"/>
    <property type="project" value="UniProtKB-KW"/>
</dbReference>
<dbReference type="InterPro" id="IPR050903">
    <property type="entry name" value="Bact_Chemotaxis_MeTrfase"/>
</dbReference>
<keyword evidence="4" id="KW-0808">Transferase</keyword>
<feature type="domain" description="CheR-type methyltransferase" evidence="6">
    <location>
        <begin position="1"/>
        <end position="265"/>
    </location>
</feature>
<dbReference type="Pfam" id="PF01739">
    <property type="entry name" value="CheR"/>
    <property type="match status" value="1"/>
</dbReference>
<gene>
    <name evidence="7" type="ORF">DRP44_01070</name>
</gene>
<dbReference type="Gene3D" id="1.10.155.10">
    <property type="entry name" value="Chemotaxis receptor methyltransferase CheR, N-terminal domain"/>
    <property type="match status" value="1"/>
</dbReference>
<proteinExistence type="predicted"/>
<protein>
    <recommendedName>
        <fullName evidence="2">protein-glutamate O-methyltransferase</fullName>
        <ecNumber evidence="2">2.1.1.80</ecNumber>
    </recommendedName>
</protein>
<dbReference type="InterPro" id="IPR022642">
    <property type="entry name" value="CheR_C"/>
</dbReference>
<dbReference type="SMART" id="SM00138">
    <property type="entry name" value="MeTrc"/>
    <property type="match status" value="1"/>
</dbReference>
<dbReference type="InterPro" id="IPR036804">
    <property type="entry name" value="CheR_N_sf"/>
</dbReference>
<evidence type="ECO:0000313" key="7">
    <source>
        <dbReference type="EMBL" id="RKX67886.1"/>
    </source>
</evidence>
<evidence type="ECO:0000313" key="8">
    <source>
        <dbReference type="Proteomes" id="UP000282321"/>
    </source>
</evidence>
<comment type="caution">
    <text evidence="7">The sequence shown here is derived from an EMBL/GenBank/DDBJ whole genome shotgun (WGS) entry which is preliminary data.</text>
</comment>
<dbReference type="AlphaFoldDB" id="A0A660SCJ3"/>
<dbReference type="PROSITE" id="PS50123">
    <property type="entry name" value="CHER"/>
    <property type="match status" value="1"/>
</dbReference>
<dbReference type="Proteomes" id="UP000282321">
    <property type="component" value="Unassembled WGS sequence"/>
</dbReference>
<dbReference type="Gene3D" id="3.40.50.150">
    <property type="entry name" value="Vaccinia Virus protein VP39"/>
    <property type="match status" value="1"/>
</dbReference>
<evidence type="ECO:0000256" key="5">
    <source>
        <dbReference type="ARBA" id="ARBA00022691"/>
    </source>
</evidence>
<reference evidence="7 8" key="1">
    <citation type="submission" date="2018-06" db="EMBL/GenBank/DDBJ databases">
        <title>Extensive metabolic versatility and redundancy in microbially diverse, dynamic hydrothermal sediments.</title>
        <authorList>
            <person name="Dombrowski N."/>
            <person name="Teske A."/>
            <person name="Baker B.J."/>
        </authorList>
    </citation>
    <scope>NUCLEOTIDE SEQUENCE [LARGE SCALE GENOMIC DNA]</scope>
    <source>
        <strain evidence="7">B35_G9</strain>
    </source>
</reference>